<dbReference type="EMBL" id="FPAB01000004">
    <property type="protein sequence ID" value="SFS88589.1"/>
    <property type="molecule type" value="Genomic_DNA"/>
</dbReference>
<feature type="transmembrane region" description="Helical" evidence="2">
    <location>
        <begin position="275"/>
        <end position="294"/>
    </location>
</feature>
<proteinExistence type="predicted"/>
<evidence type="ECO:0000256" key="2">
    <source>
        <dbReference type="SAM" id="Phobius"/>
    </source>
</evidence>
<keyword evidence="2" id="KW-1133">Transmembrane helix</keyword>
<feature type="transmembrane region" description="Helical" evidence="2">
    <location>
        <begin position="110"/>
        <end position="127"/>
    </location>
</feature>
<reference evidence="4" key="1">
    <citation type="submission" date="2016-10" db="EMBL/GenBank/DDBJ databases">
        <authorList>
            <person name="Varghese N."/>
            <person name="Submissions S."/>
        </authorList>
    </citation>
    <scope>NUCLEOTIDE SEQUENCE [LARGE SCALE GENOMIC DNA]</scope>
    <source>
        <strain evidence="4">CGMCC 4.7047</strain>
    </source>
</reference>
<name>A0A1I6THB8_9ACTN</name>
<feature type="transmembrane region" description="Helical" evidence="2">
    <location>
        <begin position="81"/>
        <end position="101"/>
    </location>
</feature>
<protein>
    <submittedName>
        <fullName evidence="3">Putative membrane protein</fullName>
    </submittedName>
</protein>
<accession>A0A1I6THB8</accession>
<dbReference type="InterPro" id="IPR007163">
    <property type="entry name" value="VCA0040-like"/>
</dbReference>
<evidence type="ECO:0000256" key="1">
    <source>
        <dbReference type="SAM" id="MobiDB-lite"/>
    </source>
</evidence>
<dbReference type="STRING" id="1176198.SAMN05444716_104657"/>
<evidence type="ECO:0000313" key="4">
    <source>
        <dbReference type="Proteomes" id="UP000198873"/>
    </source>
</evidence>
<feature type="region of interest" description="Disordered" evidence="1">
    <location>
        <begin position="302"/>
        <end position="328"/>
    </location>
</feature>
<feature type="transmembrane region" description="Helical" evidence="2">
    <location>
        <begin position="166"/>
        <end position="195"/>
    </location>
</feature>
<evidence type="ECO:0000313" key="3">
    <source>
        <dbReference type="EMBL" id="SFS88589.1"/>
    </source>
</evidence>
<feature type="transmembrane region" description="Helical" evidence="2">
    <location>
        <begin position="207"/>
        <end position="228"/>
    </location>
</feature>
<dbReference type="AlphaFoldDB" id="A0A1I6THB8"/>
<sequence>MAKQASSSRVTDAFKGSLVGASEALPGISGGTVALIVGVYERLIAGASHVTSAIRLGIADVPRGQGLRRAGEEFRKADWRMIVPLMIGMVVGLLLSSRLLAPLVTDHKQYAYAVFFGLVLASLWVPFSGSGRRWGLREWPLALLGAGAAFWLTSLSATVSPENMLVVFFSGAIAVSALILPGLSGSFLLLALGMYEPTIEALNERDFGYLGVFMAGLLVGLALIVKVLRWLLENFHRVTLVILTGVMAGALRALWPWQGEDEHDTSLYAPTEGVPLTLALALAGFVVVATVLVIGHRKEQAAAAAAGRDGDDDTPPPAQRARRRHAKV</sequence>
<keyword evidence="4" id="KW-1185">Reference proteome</keyword>
<dbReference type="RefSeq" id="WP_247482093.1">
    <property type="nucleotide sequence ID" value="NZ_FPAB01000004.1"/>
</dbReference>
<dbReference type="Proteomes" id="UP000198873">
    <property type="component" value="Unassembled WGS sequence"/>
</dbReference>
<gene>
    <name evidence="3" type="ORF">SAMN05444716_104657</name>
</gene>
<dbReference type="PANTHER" id="PTHR37308">
    <property type="entry name" value="INTEGRAL MEMBRANE PROTEIN"/>
    <property type="match status" value="1"/>
</dbReference>
<dbReference type="Pfam" id="PF04018">
    <property type="entry name" value="VCA0040-like"/>
    <property type="match status" value="1"/>
</dbReference>
<keyword evidence="2" id="KW-0472">Membrane</keyword>
<dbReference type="PANTHER" id="PTHR37308:SF1">
    <property type="entry name" value="POLYPRENYL-PHOSPHATE TRANSPORTER"/>
    <property type="match status" value="1"/>
</dbReference>
<keyword evidence="2" id="KW-0812">Transmembrane</keyword>
<organism evidence="3 4">
    <name type="scientific">Streptomyces harbinensis</name>
    <dbReference type="NCBI Taxonomy" id="1176198"/>
    <lineage>
        <taxon>Bacteria</taxon>
        <taxon>Bacillati</taxon>
        <taxon>Actinomycetota</taxon>
        <taxon>Actinomycetes</taxon>
        <taxon>Kitasatosporales</taxon>
        <taxon>Streptomycetaceae</taxon>
        <taxon>Streptomyces</taxon>
    </lineage>
</organism>
<feature type="transmembrane region" description="Helical" evidence="2">
    <location>
        <begin position="139"/>
        <end position="159"/>
    </location>
</feature>
<feature type="transmembrane region" description="Helical" evidence="2">
    <location>
        <begin position="235"/>
        <end position="255"/>
    </location>
</feature>